<gene>
    <name evidence="2" type="ORF">KTH89_02715</name>
</gene>
<comment type="caution">
    <text evidence="2">The sequence shown here is derived from an EMBL/GenBank/DDBJ whole genome shotgun (WGS) entry which is preliminary data.</text>
</comment>
<protein>
    <submittedName>
        <fullName evidence="2">DUF3810 domain-containing protein</fullName>
    </submittedName>
</protein>
<feature type="transmembrane region" description="Helical" evidence="1">
    <location>
        <begin position="63"/>
        <end position="81"/>
    </location>
</feature>
<evidence type="ECO:0000313" key="2">
    <source>
        <dbReference type="EMBL" id="MBU9735431.1"/>
    </source>
</evidence>
<dbReference type="RefSeq" id="WP_238720530.1">
    <property type="nucleotide sequence ID" value="NZ_JAHQCW010000003.1"/>
</dbReference>
<dbReference type="InterPro" id="IPR024294">
    <property type="entry name" value="DUF3810"/>
</dbReference>
<keyword evidence="3" id="KW-1185">Reference proteome</keyword>
<dbReference type="Proteomes" id="UP000712157">
    <property type="component" value="Unassembled WGS sequence"/>
</dbReference>
<keyword evidence="1" id="KW-0472">Membrane</keyword>
<proteinExistence type="predicted"/>
<keyword evidence="1" id="KW-0812">Transmembrane</keyword>
<sequence>MKTINWKRRGIVLGTLMALGLLMQVLSRQTAWFGEWYAVHIYPLWVNTVGRLFSALPFSVGEFLIYGGILLVVVWLAVSVIRIRKGTYRLRKMVKGAGVFVLHAGVILFLIFNLNCGINYYRYPFSQEAGFEIKKYTKEELTDLCEWLTEEINREAQLIETDADGLCALPEGVKKEAGASMRKLGGQYESLSGYYPLPKPILSSFVMSYEKLQGVYFLTVEANYNRDMPAYSIPSTMCHELSHLKGFMREDEANFIAYLACQESDSPEFRYSGDLLAYIYSTNALAKEDPETYSRIRAKLCDTANRELVHHNEWWSKYDGVVAKTYDKFNDTYLKANSQSDGVKSYGRMVDLLLSYRADLGD</sequence>
<name>A0A949JWM9_9FIRM</name>
<dbReference type="EMBL" id="JAHQCW010000003">
    <property type="protein sequence ID" value="MBU9735431.1"/>
    <property type="molecule type" value="Genomic_DNA"/>
</dbReference>
<evidence type="ECO:0000313" key="3">
    <source>
        <dbReference type="Proteomes" id="UP000712157"/>
    </source>
</evidence>
<reference evidence="2" key="1">
    <citation type="submission" date="2021-06" db="EMBL/GenBank/DDBJ databases">
        <title>Description of novel taxa of the family Lachnospiraceae.</title>
        <authorList>
            <person name="Chaplin A.V."/>
            <person name="Sokolova S.R."/>
            <person name="Pikina A.P."/>
            <person name="Korzhanova M."/>
            <person name="Belova V."/>
            <person name="Korostin D."/>
            <person name="Efimov B.A."/>
        </authorList>
    </citation>
    <scope>NUCLEOTIDE SEQUENCE</scope>
    <source>
        <strain evidence="2">ASD5720</strain>
    </source>
</reference>
<accession>A0A949JWM9</accession>
<organism evidence="2 3">
    <name type="scientific">Diplocloster agilis</name>
    <dbReference type="NCBI Taxonomy" id="2850323"/>
    <lineage>
        <taxon>Bacteria</taxon>
        <taxon>Bacillati</taxon>
        <taxon>Bacillota</taxon>
        <taxon>Clostridia</taxon>
        <taxon>Lachnospirales</taxon>
        <taxon>Lachnospiraceae</taxon>
        <taxon>Diplocloster</taxon>
    </lineage>
</organism>
<keyword evidence="1" id="KW-1133">Transmembrane helix</keyword>
<feature type="transmembrane region" description="Helical" evidence="1">
    <location>
        <begin position="93"/>
        <end position="112"/>
    </location>
</feature>
<dbReference type="AlphaFoldDB" id="A0A949JWM9"/>
<evidence type="ECO:0000256" key="1">
    <source>
        <dbReference type="SAM" id="Phobius"/>
    </source>
</evidence>
<dbReference type="Pfam" id="PF12725">
    <property type="entry name" value="DUF3810"/>
    <property type="match status" value="1"/>
</dbReference>